<sequence>MATPGADASAERLDRIVVESTGLERAPAFEVPASVTVVDLRAGNDDANASVSEALDGIPGVLARERQNYAQDTQLSIRGFGARSTFGVRGLRLYADGIPATMPDGQGQISHVSLLDADRIEVMRGPFSALYGNSSGGVVRIIGVDGLDGTDMRAQATFGRDDGRTVGARLRGGGEFVDYAVLAQRFATDGYRDHGAARRTLGNARLQVAIGDAATLRLVANAFDAPDAQDPLGLTRAQLQADPRQAAPAATQFDTRKSVDQTQLGLVYEHAVSADQTLRAMAYAGRRGVEQFLALPVAAQANPLNSGGVIDLAGRYGGTDWRWSWHTELARRPLELSVGLAADRQRQARSGYENFVGDRLGVRGGLRRDERNEVGNVDRYAQAFWQFADRWSLLAGARHSAVRFESRDRYVTAANPDDSGRVDYRETTPVAGLMFSPTQDLRWYVSAGRGFETPTFNEIAYRADGGAGLAFDLRPAVSRTVEVGAKWRSDNGATVNAALFRADTDDELAVARNVGGRSSFRNVGAARRAGIEAALRVPLGEAWHLGAAYTRTDATFRDGFALCSGAGCTTPETVVAAGTRIPGVARDQMSAHVQWEARDWTAVLELEAVGDVTVNDTGSERAAGYALLHLELARQWRVGDGTLRGFVRVDNALDRGHIGSVIVNEGNGRFFEPALGRGVLVGARWDWSAR</sequence>
<dbReference type="InterPro" id="IPR039426">
    <property type="entry name" value="TonB-dep_rcpt-like"/>
</dbReference>
<evidence type="ECO:0000259" key="13">
    <source>
        <dbReference type="Pfam" id="PF00593"/>
    </source>
</evidence>
<dbReference type="InterPro" id="IPR000531">
    <property type="entry name" value="Beta-barrel_TonB"/>
</dbReference>
<dbReference type="InterPro" id="IPR037066">
    <property type="entry name" value="Plug_dom_sf"/>
</dbReference>
<evidence type="ECO:0000256" key="6">
    <source>
        <dbReference type="ARBA" id="ARBA00023004"/>
    </source>
</evidence>
<keyword evidence="16" id="KW-1185">Reference proteome</keyword>
<evidence type="ECO:0000256" key="7">
    <source>
        <dbReference type="ARBA" id="ARBA00023065"/>
    </source>
</evidence>
<dbReference type="InterPro" id="IPR036942">
    <property type="entry name" value="Beta-barrel_TonB_sf"/>
</dbReference>
<comment type="similarity">
    <text evidence="11 12">Belongs to the TonB-dependent receptor family.</text>
</comment>
<evidence type="ECO:0000256" key="3">
    <source>
        <dbReference type="ARBA" id="ARBA00022452"/>
    </source>
</evidence>
<evidence type="ECO:0000256" key="9">
    <source>
        <dbReference type="ARBA" id="ARBA00023136"/>
    </source>
</evidence>
<keyword evidence="7" id="KW-0406">Ion transport</keyword>
<comment type="caution">
    <text evidence="15">The sequence shown here is derived from an EMBL/GenBank/DDBJ whole genome shotgun (WGS) entry which is preliminary data.</text>
</comment>
<evidence type="ECO:0000256" key="12">
    <source>
        <dbReference type="RuleBase" id="RU003357"/>
    </source>
</evidence>
<evidence type="ECO:0000256" key="2">
    <source>
        <dbReference type="ARBA" id="ARBA00022448"/>
    </source>
</evidence>
<dbReference type="Proteomes" id="UP000521199">
    <property type="component" value="Unassembled WGS sequence"/>
</dbReference>
<keyword evidence="4" id="KW-0410">Iron transport</keyword>
<name>A0A7W8FYU7_9GAMM</name>
<keyword evidence="8 12" id="KW-0798">TonB box</keyword>
<dbReference type="SUPFAM" id="SSF56935">
    <property type="entry name" value="Porins"/>
    <property type="match status" value="1"/>
</dbReference>
<evidence type="ECO:0000313" key="15">
    <source>
        <dbReference type="EMBL" id="MBB5206514.1"/>
    </source>
</evidence>
<dbReference type="Gene3D" id="2.40.170.20">
    <property type="entry name" value="TonB-dependent receptor, beta-barrel domain"/>
    <property type="match status" value="1"/>
</dbReference>
<keyword evidence="15" id="KW-0675">Receptor</keyword>
<evidence type="ECO:0000256" key="11">
    <source>
        <dbReference type="PROSITE-ProRule" id="PRU01360"/>
    </source>
</evidence>
<evidence type="ECO:0000259" key="14">
    <source>
        <dbReference type="Pfam" id="PF07715"/>
    </source>
</evidence>
<evidence type="ECO:0000256" key="4">
    <source>
        <dbReference type="ARBA" id="ARBA00022496"/>
    </source>
</evidence>
<dbReference type="Pfam" id="PF00593">
    <property type="entry name" value="TonB_dep_Rec_b-barrel"/>
    <property type="match status" value="1"/>
</dbReference>
<dbReference type="GO" id="GO:0006826">
    <property type="term" value="P:iron ion transport"/>
    <property type="evidence" value="ECO:0007669"/>
    <property type="project" value="UniProtKB-KW"/>
</dbReference>
<feature type="domain" description="TonB-dependent receptor plug" evidence="14">
    <location>
        <begin position="29"/>
        <end position="138"/>
    </location>
</feature>
<organism evidence="15 16">
    <name type="scientific">Chiayiivirga flava</name>
    <dbReference type="NCBI Taxonomy" id="659595"/>
    <lineage>
        <taxon>Bacteria</taxon>
        <taxon>Pseudomonadati</taxon>
        <taxon>Pseudomonadota</taxon>
        <taxon>Gammaproteobacteria</taxon>
        <taxon>Lysobacterales</taxon>
        <taxon>Lysobacteraceae</taxon>
        <taxon>Chiayiivirga</taxon>
    </lineage>
</organism>
<keyword evidence="9 11" id="KW-0472">Membrane</keyword>
<evidence type="ECO:0000256" key="10">
    <source>
        <dbReference type="ARBA" id="ARBA00023237"/>
    </source>
</evidence>
<dbReference type="Pfam" id="PF07715">
    <property type="entry name" value="Plug"/>
    <property type="match status" value="1"/>
</dbReference>
<dbReference type="PROSITE" id="PS52016">
    <property type="entry name" value="TONB_DEPENDENT_REC_3"/>
    <property type="match status" value="1"/>
</dbReference>
<gene>
    <name evidence="15" type="ORF">HNQ52_000030</name>
</gene>
<dbReference type="AlphaFoldDB" id="A0A7W8FYU7"/>
<dbReference type="PANTHER" id="PTHR32552:SF81">
    <property type="entry name" value="TONB-DEPENDENT OUTER MEMBRANE RECEPTOR"/>
    <property type="match status" value="1"/>
</dbReference>
<keyword evidence="6" id="KW-0408">Iron</keyword>
<dbReference type="EMBL" id="JACHHP010000001">
    <property type="protein sequence ID" value="MBB5206514.1"/>
    <property type="molecule type" value="Genomic_DNA"/>
</dbReference>
<evidence type="ECO:0000313" key="16">
    <source>
        <dbReference type="Proteomes" id="UP000521199"/>
    </source>
</evidence>
<reference evidence="15 16" key="1">
    <citation type="submission" date="2020-08" db="EMBL/GenBank/DDBJ databases">
        <title>Genomic Encyclopedia of Type Strains, Phase IV (KMG-IV): sequencing the most valuable type-strain genomes for metagenomic binning, comparative biology and taxonomic classification.</title>
        <authorList>
            <person name="Goeker M."/>
        </authorList>
    </citation>
    <scope>NUCLEOTIDE SEQUENCE [LARGE SCALE GENOMIC DNA]</scope>
    <source>
        <strain evidence="15 16">DSM 24163</strain>
    </source>
</reference>
<evidence type="ECO:0000256" key="8">
    <source>
        <dbReference type="ARBA" id="ARBA00023077"/>
    </source>
</evidence>
<keyword evidence="10 11" id="KW-0998">Cell outer membrane</keyword>
<protein>
    <submittedName>
        <fullName evidence="15">Iron complex outermembrane receptor protein</fullName>
    </submittedName>
</protein>
<keyword evidence="3 11" id="KW-1134">Transmembrane beta strand</keyword>
<evidence type="ECO:0000256" key="1">
    <source>
        <dbReference type="ARBA" id="ARBA00004571"/>
    </source>
</evidence>
<dbReference type="InterPro" id="IPR012910">
    <property type="entry name" value="Plug_dom"/>
</dbReference>
<evidence type="ECO:0000256" key="5">
    <source>
        <dbReference type="ARBA" id="ARBA00022692"/>
    </source>
</evidence>
<keyword evidence="2 11" id="KW-0813">Transport</keyword>
<accession>A0A7W8FYU7</accession>
<dbReference type="GO" id="GO:0009279">
    <property type="term" value="C:cell outer membrane"/>
    <property type="evidence" value="ECO:0007669"/>
    <property type="project" value="UniProtKB-SubCell"/>
</dbReference>
<feature type="domain" description="TonB-dependent receptor-like beta-barrel" evidence="13">
    <location>
        <begin position="221"/>
        <end position="647"/>
    </location>
</feature>
<proteinExistence type="inferred from homology"/>
<keyword evidence="5 11" id="KW-0812">Transmembrane</keyword>
<dbReference type="Gene3D" id="2.170.130.10">
    <property type="entry name" value="TonB-dependent receptor, plug domain"/>
    <property type="match status" value="1"/>
</dbReference>
<dbReference type="PANTHER" id="PTHR32552">
    <property type="entry name" value="FERRICHROME IRON RECEPTOR-RELATED"/>
    <property type="match status" value="1"/>
</dbReference>
<comment type="subcellular location">
    <subcellularLocation>
        <location evidence="1 11">Cell outer membrane</location>
        <topology evidence="1 11">Multi-pass membrane protein</topology>
    </subcellularLocation>
</comment>